<organism evidence="2 3">
    <name type="scientific">Apostasia shenzhenica</name>
    <dbReference type="NCBI Taxonomy" id="1088818"/>
    <lineage>
        <taxon>Eukaryota</taxon>
        <taxon>Viridiplantae</taxon>
        <taxon>Streptophyta</taxon>
        <taxon>Embryophyta</taxon>
        <taxon>Tracheophyta</taxon>
        <taxon>Spermatophyta</taxon>
        <taxon>Magnoliopsida</taxon>
        <taxon>Liliopsida</taxon>
        <taxon>Asparagales</taxon>
        <taxon>Orchidaceae</taxon>
        <taxon>Apostasioideae</taxon>
        <taxon>Apostasia</taxon>
    </lineage>
</organism>
<evidence type="ECO:0008006" key="4">
    <source>
        <dbReference type="Google" id="ProtNLM"/>
    </source>
</evidence>
<dbReference type="AlphaFoldDB" id="A0A2I0AGR5"/>
<gene>
    <name evidence="2" type="ORF">AXF42_Ash000586</name>
</gene>
<evidence type="ECO:0000256" key="1">
    <source>
        <dbReference type="SAM" id="Phobius"/>
    </source>
</evidence>
<sequence length="75" mass="8396">MTMNSRSHRSLYSLIVIIVIVFTASIYGAAASRMMSSSFCYENLKNEYSDRSNEEVMAMWMVRLPSGPGKRGAGH</sequence>
<keyword evidence="3" id="KW-1185">Reference proteome</keyword>
<dbReference type="EMBL" id="KZ451982">
    <property type="protein sequence ID" value="PKA54751.1"/>
    <property type="molecule type" value="Genomic_DNA"/>
</dbReference>
<proteinExistence type="predicted"/>
<feature type="transmembrane region" description="Helical" evidence="1">
    <location>
        <begin position="12"/>
        <end position="30"/>
    </location>
</feature>
<reference evidence="2 3" key="1">
    <citation type="journal article" date="2017" name="Nature">
        <title>The Apostasia genome and the evolution of orchids.</title>
        <authorList>
            <person name="Zhang G.Q."/>
            <person name="Liu K.W."/>
            <person name="Li Z."/>
            <person name="Lohaus R."/>
            <person name="Hsiao Y.Y."/>
            <person name="Niu S.C."/>
            <person name="Wang J.Y."/>
            <person name="Lin Y.C."/>
            <person name="Xu Q."/>
            <person name="Chen L.J."/>
            <person name="Yoshida K."/>
            <person name="Fujiwara S."/>
            <person name="Wang Z.W."/>
            <person name="Zhang Y.Q."/>
            <person name="Mitsuda N."/>
            <person name="Wang M."/>
            <person name="Liu G.H."/>
            <person name="Pecoraro L."/>
            <person name="Huang H.X."/>
            <person name="Xiao X.J."/>
            <person name="Lin M."/>
            <person name="Wu X.Y."/>
            <person name="Wu W.L."/>
            <person name="Chen Y.Y."/>
            <person name="Chang S.B."/>
            <person name="Sakamoto S."/>
            <person name="Ohme-Takagi M."/>
            <person name="Yagi M."/>
            <person name="Zeng S.J."/>
            <person name="Shen C.Y."/>
            <person name="Yeh C.M."/>
            <person name="Luo Y.B."/>
            <person name="Tsai W.C."/>
            <person name="Van de Peer Y."/>
            <person name="Liu Z.J."/>
        </authorList>
    </citation>
    <scope>NUCLEOTIDE SEQUENCE [LARGE SCALE GENOMIC DNA]</scope>
    <source>
        <strain evidence="3">cv. Shenzhen</strain>
        <tissue evidence="2">Stem</tissue>
    </source>
</reference>
<accession>A0A2I0AGR5</accession>
<keyword evidence="1" id="KW-0472">Membrane</keyword>
<evidence type="ECO:0000313" key="2">
    <source>
        <dbReference type="EMBL" id="PKA54751.1"/>
    </source>
</evidence>
<evidence type="ECO:0000313" key="3">
    <source>
        <dbReference type="Proteomes" id="UP000236161"/>
    </source>
</evidence>
<protein>
    <recommendedName>
        <fullName evidence="4">Transmembrane protein</fullName>
    </recommendedName>
</protein>
<dbReference type="Proteomes" id="UP000236161">
    <property type="component" value="Unassembled WGS sequence"/>
</dbReference>
<keyword evidence="1" id="KW-0812">Transmembrane</keyword>
<keyword evidence="1" id="KW-1133">Transmembrane helix</keyword>
<name>A0A2I0AGR5_9ASPA</name>